<sequence length="280" mass="30885">MSTFIKTYPSDLSRLCFEPIEVGIHRRDTAVDDEVMAANEAGIIARKKQHRPRDILRFQRHPLQVSLSIRRRLQLLRRAPHEPRGQWRCQRCCGDAVNPHPLPAQLRRRVPRQPHDPVFRARVRVRRVPRAHRRDARHRHDAPAPSPRHHRPRRVLRPQEGAHHVHRHHSLEIRFLVLRDAPLVGRPHNAGVVEHDVKATELGDGMVDGAEDIVLNGDVAVDKGGGVADLGADGGTQLALDVGHDDLGAVLAEEAGGAGADAAGAAGDDSDLADKPGGET</sequence>
<feature type="region of interest" description="Disordered" evidence="1">
    <location>
        <begin position="128"/>
        <end position="154"/>
    </location>
</feature>
<evidence type="ECO:0000256" key="1">
    <source>
        <dbReference type="SAM" id="MobiDB-lite"/>
    </source>
</evidence>
<accession>A0A835V170</accession>
<feature type="compositionally biased region" description="Basic residues" evidence="1">
    <location>
        <begin position="128"/>
        <end position="140"/>
    </location>
</feature>
<dbReference type="AlphaFoldDB" id="A0A835V170"/>
<evidence type="ECO:0000313" key="3">
    <source>
        <dbReference type="Proteomes" id="UP000639772"/>
    </source>
</evidence>
<proteinExistence type="predicted"/>
<name>A0A835V170_VANPL</name>
<comment type="caution">
    <text evidence="2">The sequence shown here is derived from an EMBL/GenBank/DDBJ whole genome shotgun (WGS) entry which is preliminary data.</text>
</comment>
<organism evidence="2 3">
    <name type="scientific">Vanilla planifolia</name>
    <name type="common">Vanilla</name>
    <dbReference type="NCBI Taxonomy" id="51239"/>
    <lineage>
        <taxon>Eukaryota</taxon>
        <taxon>Viridiplantae</taxon>
        <taxon>Streptophyta</taxon>
        <taxon>Embryophyta</taxon>
        <taxon>Tracheophyta</taxon>
        <taxon>Spermatophyta</taxon>
        <taxon>Magnoliopsida</taxon>
        <taxon>Liliopsida</taxon>
        <taxon>Asparagales</taxon>
        <taxon>Orchidaceae</taxon>
        <taxon>Vanilloideae</taxon>
        <taxon>Vanilleae</taxon>
        <taxon>Vanilla</taxon>
    </lineage>
</organism>
<feature type="compositionally biased region" description="Low complexity" evidence="1">
    <location>
        <begin position="258"/>
        <end position="267"/>
    </location>
</feature>
<reference evidence="2 3" key="1">
    <citation type="journal article" date="2020" name="Nat. Food">
        <title>A phased Vanilla planifolia genome enables genetic improvement of flavour and production.</title>
        <authorList>
            <person name="Hasing T."/>
            <person name="Tang H."/>
            <person name="Brym M."/>
            <person name="Khazi F."/>
            <person name="Huang T."/>
            <person name="Chambers A.H."/>
        </authorList>
    </citation>
    <scope>NUCLEOTIDE SEQUENCE [LARGE SCALE GENOMIC DNA]</scope>
    <source>
        <tissue evidence="2">Leaf</tissue>
    </source>
</reference>
<dbReference type="Proteomes" id="UP000639772">
    <property type="component" value="Unassembled WGS sequence"/>
</dbReference>
<gene>
    <name evidence="2" type="ORF">HPP92_011618</name>
</gene>
<dbReference type="EMBL" id="JADCNM010000005">
    <property type="protein sequence ID" value="KAG0483534.1"/>
    <property type="molecule type" value="Genomic_DNA"/>
</dbReference>
<protein>
    <submittedName>
        <fullName evidence="2">Uncharacterized protein</fullName>
    </submittedName>
</protein>
<evidence type="ECO:0000313" key="2">
    <source>
        <dbReference type="EMBL" id="KAG0483534.1"/>
    </source>
</evidence>
<feature type="region of interest" description="Disordered" evidence="1">
    <location>
        <begin position="258"/>
        <end position="280"/>
    </location>
</feature>